<protein>
    <submittedName>
        <fullName evidence="2">Uncharacterized protein</fullName>
    </submittedName>
</protein>
<organism evidence="2 3">
    <name type="scientific">Stylonychia lemnae</name>
    <name type="common">Ciliate</name>
    <dbReference type="NCBI Taxonomy" id="5949"/>
    <lineage>
        <taxon>Eukaryota</taxon>
        <taxon>Sar</taxon>
        <taxon>Alveolata</taxon>
        <taxon>Ciliophora</taxon>
        <taxon>Intramacronucleata</taxon>
        <taxon>Spirotrichea</taxon>
        <taxon>Stichotrichia</taxon>
        <taxon>Sporadotrichida</taxon>
        <taxon>Oxytrichidae</taxon>
        <taxon>Stylonychinae</taxon>
        <taxon>Stylonychia</taxon>
    </lineage>
</organism>
<feature type="region of interest" description="Disordered" evidence="1">
    <location>
        <begin position="323"/>
        <end position="342"/>
    </location>
</feature>
<dbReference type="EMBL" id="CCKQ01015319">
    <property type="protein sequence ID" value="CDW87142.1"/>
    <property type="molecule type" value="Genomic_DNA"/>
</dbReference>
<evidence type="ECO:0000313" key="2">
    <source>
        <dbReference type="EMBL" id="CDW87142.1"/>
    </source>
</evidence>
<evidence type="ECO:0000313" key="3">
    <source>
        <dbReference type="Proteomes" id="UP000039865"/>
    </source>
</evidence>
<feature type="region of interest" description="Disordered" evidence="1">
    <location>
        <begin position="1"/>
        <end position="20"/>
    </location>
</feature>
<feature type="compositionally biased region" description="Basic and acidic residues" evidence="1">
    <location>
        <begin position="63"/>
        <end position="81"/>
    </location>
</feature>
<dbReference type="AlphaFoldDB" id="A0A078B1A9"/>
<proteinExistence type="predicted"/>
<evidence type="ECO:0000256" key="1">
    <source>
        <dbReference type="SAM" id="MobiDB-lite"/>
    </source>
</evidence>
<keyword evidence="3" id="KW-1185">Reference proteome</keyword>
<name>A0A078B1A9_STYLE</name>
<reference evidence="2 3" key="1">
    <citation type="submission" date="2014-06" db="EMBL/GenBank/DDBJ databases">
        <authorList>
            <person name="Swart Estienne"/>
        </authorList>
    </citation>
    <scope>NUCLEOTIDE SEQUENCE [LARGE SCALE GENOMIC DNA]</scope>
    <source>
        <strain evidence="2 3">130c</strain>
    </source>
</reference>
<sequence length="527" mass="61849">MFKTPMTNKHMRNTHGSLESIEQFKNPIDLDETEFTHKLRHLPEKIEQFKTLFLNKKPKFLKNKENSSDNKFNDESQDSKRNSLKFKKKKKIHHYAYARRGSRMMSKEQAQSLFKRSDSANQSVNSYQTYNGLQRERGKSLFQSQISSKLPILMPERMIEQQQPDNWIDITLFEDQIQNNHEQSFTQKLPQISLFKDKSKKNSQKEDLIPPPEIQYSKGVQKLVSNFQQLLKDKKYDLSLIANQKETLQSGAQSTVNESMLRISFRQSNTNSLNSTFRKIQPILQQHPAIHLVEKKLKKVQSEQQLQNLKVKHDIMRRTMNKDKVQDGERSHKVGQGQTRQSQTELKIIQKVIRKNQSENNLQEFIFDNEEKKNRKRERNKSNKDLSHIYRTTQPHLKEDIEPQKSVILDDDQDGRTSQTIRNRSVMKSVNSNYNSQNNSYFEKLPQISNSSIVNSQKNQVENLKNKTKMHFLDKVGRGIPRHVESRKQSTDTLSLMPLVKKIKQSFQNQTSQGQKFNGLKPNIIIL</sequence>
<feature type="compositionally biased region" description="Basic and acidic residues" evidence="1">
    <location>
        <begin position="323"/>
        <end position="332"/>
    </location>
</feature>
<feature type="region of interest" description="Disordered" evidence="1">
    <location>
        <begin position="63"/>
        <end position="87"/>
    </location>
</feature>
<dbReference type="Proteomes" id="UP000039865">
    <property type="component" value="Unassembled WGS sequence"/>
</dbReference>
<accession>A0A078B1A9</accession>
<dbReference type="InParanoid" id="A0A078B1A9"/>
<gene>
    <name evidence="2" type="primary">Contig18539.g19695</name>
    <name evidence="2" type="ORF">STYLEM_16244</name>
</gene>